<dbReference type="AlphaFoldDB" id="A0A834BUC5"/>
<accession>A0A834BUC5</accession>
<proteinExistence type="predicted"/>
<name>A0A834BUC5_ORYME</name>
<evidence type="ECO:0000313" key="4">
    <source>
        <dbReference type="Proteomes" id="UP000646548"/>
    </source>
</evidence>
<dbReference type="Gene3D" id="2.120.10.80">
    <property type="entry name" value="Kelch-type beta propeller"/>
    <property type="match status" value="1"/>
</dbReference>
<dbReference type="Proteomes" id="UP000646548">
    <property type="component" value="Unassembled WGS sequence"/>
</dbReference>
<gene>
    <name evidence="3" type="ORF">FQA47_005620</name>
</gene>
<evidence type="ECO:0000313" key="3">
    <source>
        <dbReference type="EMBL" id="KAF6717490.1"/>
    </source>
</evidence>
<dbReference type="PANTHER" id="PTHR45632">
    <property type="entry name" value="LD33804P"/>
    <property type="match status" value="1"/>
</dbReference>
<reference evidence="3" key="1">
    <citation type="journal article" name="BMC Genomics">
        <title>Long-read sequencing and de novo genome assembly of marine medaka (Oryzias melastigma).</title>
        <authorList>
            <person name="Liang P."/>
            <person name="Saqib H.S.A."/>
            <person name="Ni X."/>
            <person name="Shen Y."/>
        </authorList>
    </citation>
    <scope>NUCLEOTIDE SEQUENCE</scope>
    <source>
        <strain evidence="3">Bigg-433</strain>
    </source>
</reference>
<protein>
    <submittedName>
        <fullName evidence="3">Kelch-like protein 15</fullName>
    </submittedName>
</protein>
<dbReference type="InterPro" id="IPR006652">
    <property type="entry name" value="Kelch_1"/>
</dbReference>
<comment type="caution">
    <text evidence="3">The sequence shown here is derived from an EMBL/GenBank/DDBJ whole genome shotgun (WGS) entry which is preliminary data.</text>
</comment>
<dbReference type="Pfam" id="PF01344">
    <property type="entry name" value="Kelch_1"/>
    <property type="match status" value="1"/>
</dbReference>
<dbReference type="SUPFAM" id="SSF117281">
    <property type="entry name" value="Kelch motif"/>
    <property type="match status" value="1"/>
</dbReference>
<evidence type="ECO:0000256" key="2">
    <source>
        <dbReference type="ARBA" id="ARBA00022737"/>
    </source>
</evidence>
<evidence type="ECO:0000256" key="1">
    <source>
        <dbReference type="ARBA" id="ARBA00022441"/>
    </source>
</evidence>
<dbReference type="InterPro" id="IPR015915">
    <property type="entry name" value="Kelch-typ_b-propeller"/>
</dbReference>
<organism evidence="3 4">
    <name type="scientific">Oryzias melastigma</name>
    <name type="common">Marine medaka</name>
    <dbReference type="NCBI Taxonomy" id="30732"/>
    <lineage>
        <taxon>Eukaryota</taxon>
        <taxon>Metazoa</taxon>
        <taxon>Chordata</taxon>
        <taxon>Craniata</taxon>
        <taxon>Vertebrata</taxon>
        <taxon>Euteleostomi</taxon>
        <taxon>Actinopterygii</taxon>
        <taxon>Neopterygii</taxon>
        <taxon>Teleostei</taxon>
        <taxon>Neoteleostei</taxon>
        <taxon>Acanthomorphata</taxon>
        <taxon>Ovalentaria</taxon>
        <taxon>Atherinomorphae</taxon>
        <taxon>Beloniformes</taxon>
        <taxon>Adrianichthyidae</taxon>
        <taxon>Oryziinae</taxon>
        <taxon>Oryzias</taxon>
    </lineage>
</organism>
<dbReference type="EMBL" id="WKFB01000831">
    <property type="protein sequence ID" value="KAF6717490.1"/>
    <property type="molecule type" value="Genomic_DNA"/>
</dbReference>
<keyword evidence="2" id="KW-0677">Repeat</keyword>
<dbReference type="PANTHER" id="PTHR45632:SF3">
    <property type="entry name" value="KELCH-LIKE PROTEIN 32"/>
    <property type="match status" value="1"/>
</dbReference>
<sequence>MNAIFQVQEEACASAAASAAAAADSTLYLAGGEFPDGSASREMWRYDPCFDSWMEMAPMNVARSELGQYHPFYPFSIYHDTIERYCDETDTWEIVGEMPTSRSWLSCVSLQLRKDIPVNGCSSLTGRQLKHHVSRKSDGV</sequence>
<keyword evidence="1" id="KW-0880">Kelch repeat</keyword>